<dbReference type="Proteomes" id="UP000076532">
    <property type="component" value="Unassembled WGS sequence"/>
</dbReference>
<feature type="binding site" evidence="9">
    <location>
        <position position="276"/>
    </location>
    <ligand>
        <name>FAD</name>
        <dbReference type="ChEBI" id="CHEBI:57692"/>
    </ligand>
</feature>
<proteinExistence type="inferred from homology"/>
<dbReference type="InterPro" id="IPR012132">
    <property type="entry name" value="GMC_OxRdtase"/>
</dbReference>
<dbReference type="SUPFAM" id="SSF51905">
    <property type="entry name" value="FAD/NAD(P)-binding domain"/>
    <property type="match status" value="1"/>
</dbReference>
<feature type="active site" description="Proton acceptor" evidence="8">
    <location>
        <position position="612"/>
    </location>
</feature>
<evidence type="ECO:0000259" key="13">
    <source>
        <dbReference type="PROSITE" id="PS00624"/>
    </source>
</evidence>
<keyword evidence="15" id="KW-1185">Reference proteome</keyword>
<comment type="cofactor">
    <cofactor evidence="1 9">
        <name>FAD</name>
        <dbReference type="ChEBI" id="CHEBI:57692"/>
    </cofactor>
</comment>
<evidence type="ECO:0000256" key="11">
    <source>
        <dbReference type="SAM" id="SignalP"/>
    </source>
</evidence>
<dbReference type="Pfam" id="PF00732">
    <property type="entry name" value="GMC_oxred_N"/>
    <property type="match status" value="1"/>
</dbReference>
<dbReference type="AlphaFoldDB" id="A0A166GU87"/>
<dbReference type="EMBL" id="KV417575">
    <property type="protein sequence ID" value="KZP18171.1"/>
    <property type="molecule type" value="Genomic_DNA"/>
</dbReference>
<evidence type="ECO:0000313" key="14">
    <source>
        <dbReference type="EMBL" id="KZP18171.1"/>
    </source>
</evidence>
<dbReference type="InterPro" id="IPR007867">
    <property type="entry name" value="GMC_OxRtase_C"/>
</dbReference>
<feature type="signal peptide" evidence="11">
    <location>
        <begin position="1"/>
        <end position="22"/>
    </location>
</feature>
<evidence type="ECO:0000256" key="8">
    <source>
        <dbReference type="PIRSR" id="PIRSR000137-1"/>
    </source>
</evidence>
<keyword evidence="4 11" id="KW-0732">Signal</keyword>
<dbReference type="PANTHER" id="PTHR11552">
    <property type="entry name" value="GLUCOSE-METHANOL-CHOLINE GMC OXIDOREDUCTASE"/>
    <property type="match status" value="1"/>
</dbReference>
<evidence type="ECO:0000256" key="6">
    <source>
        <dbReference type="ARBA" id="ARBA00023002"/>
    </source>
</evidence>
<reference evidence="14 15" key="1">
    <citation type="journal article" date="2016" name="Mol. Biol. Evol.">
        <title>Comparative Genomics of Early-Diverging Mushroom-Forming Fungi Provides Insights into the Origins of Lignocellulose Decay Capabilities.</title>
        <authorList>
            <person name="Nagy L.G."/>
            <person name="Riley R."/>
            <person name="Tritt A."/>
            <person name="Adam C."/>
            <person name="Daum C."/>
            <person name="Floudas D."/>
            <person name="Sun H."/>
            <person name="Yadav J.S."/>
            <person name="Pangilinan J."/>
            <person name="Larsson K.H."/>
            <person name="Matsuura K."/>
            <person name="Barry K."/>
            <person name="Labutti K."/>
            <person name="Kuo R."/>
            <person name="Ohm R.A."/>
            <person name="Bhattacharya S.S."/>
            <person name="Shirouzu T."/>
            <person name="Yoshinaga Y."/>
            <person name="Martin F.M."/>
            <person name="Grigoriev I.V."/>
            <person name="Hibbett D.S."/>
        </authorList>
    </citation>
    <scope>NUCLEOTIDE SEQUENCE [LARGE SCALE GENOMIC DNA]</scope>
    <source>
        <strain evidence="14 15">CBS 109695</strain>
    </source>
</reference>
<evidence type="ECO:0000259" key="12">
    <source>
        <dbReference type="PROSITE" id="PS00623"/>
    </source>
</evidence>
<dbReference type="STRING" id="436010.A0A166GU87"/>
<dbReference type="GO" id="GO:0050660">
    <property type="term" value="F:flavin adenine dinucleotide binding"/>
    <property type="evidence" value="ECO:0007669"/>
    <property type="project" value="InterPro"/>
</dbReference>
<dbReference type="PIRSF" id="PIRSF000137">
    <property type="entry name" value="Alcohol_oxidase"/>
    <property type="match status" value="1"/>
</dbReference>
<feature type="binding site" evidence="9">
    <location>
        <position position="127"/>
    </location>
    <ligand>
        <name>FAD</name>
        <dbReference type="ChEBI" id="CHEBI:57692"/>
    </ligand>
</feature>
<feature type="domain" description="Glucose-methanol-choline oxidoreductase N-terminal" evidence="13">
    <location>
        <begin position="317"/>
        <end position="331"/>
    </location>
</feature>
<evidence type="ECO:0000256" key="1">
    <source>
        <dbReference type="ARBA" id="ARBA00001974"/>
    </source>
</evidence>
<accession>A0A166GU87</accession>
<comment type="similarity">
    <text evidence="2 10">Belongs to the GMC oxidoreductase family.</text>
</comment>
<protein>
    <submittedName>
        <fullName evidence="14">GMC oxidoreductase</fullName>
    </submittedName>
</protein>
<evidence type="ECO:0000256" key="5">
    <source>
        <dbReference type="ARBA" id="ARBA00022827"/>
    </source>
</evidence>
<evidence type="ECO:0000256" key="7">
    <source>
        <dbReference type="ARBA" id="ARBA00023180"/>
    </source>
</evidence>
<dbReference type="PANTHER" id="PTHR11552:SF201">
    <property type="entry name" value="GLUCOSE-METHANOL-CHOLINE OXIDOREDUCTASE N-TERMINAL DOMAIN-CONTAINING PROTEIN"/>
    <property type="match status" value="1"/>
</dbReference>
<dbReference type="Gene3D" id="3.30.560.10">
    <property type="entry name" value="Glucose Oxidase, domain 3"/>
    <property type="match status" value="1"/>
</dbReference>
<evidence type="ECO:0000256" key="4">
    <source>
        <dbReference type="ARBA" id="ARBA00022729"/>
    </source>
</evidence>
<dbReference type="SUPFAM" id="SSF54373">
    <property type="entry name" value="FAD-linked reductases, C-terminal domain"/>
    <property type="match status" value="1"/>
</dbReference>
<keyword evidence="6" id="KW-0560">Oxidoreductase</keyword>
<organism evidence="14 15">
    <name type="scientific">Athelia psychrophila</name>
    <dbReference type="NCBI Taxonomy" id="1759441"/>
    <lineage>
        <taxon>Eukaryota</taxon>
        <taxon>Fungi</taxon>
        <taxon>Dikarya</taxon>
        <taxon>Basidiomycota</taxon>
        <taxon>Agaricomycotina</taxon>
        <taxon>Agaricomycetes</taxon>
        <taxon>Agaricomycetidae</taxon>
        <taxon>Atheliales</taxon>
        <taxon>Atheliaceae</taxon>
        <taxon>Athelia</taxon>
    </lineage>
</organism>
<keyword evidence="7" id="KW-0325">Glycoprotein</keyword>
<dbReference type="Pfam" id="PF05199">
    <property type="entry name" value="GMC_oxred_C"/>
    <property type="match status" value="1"/>
</dbReference>
<feature type="active site" description="Proton donor" evidence="8">
    <location>
        <position position="569"/>
    </location>
</feature>
<evidence type="ECO:0000313" key="15">
    <source>
        <dbReference type="Proteomes" id="UP000076532"/>
    </source>
</evidence>
<name>A0A166GU87_9AGAM</name>
<feature type="domain" description="Glucose-methanol-choline oxidoreductase N-terminal" evidence="12">
    <location>
        <begin position="125"/>
        <end position="148"/>
    </location>
</feature>
<dbReference type="InterPro" id="IPR000172">
    <property type="entry name" value="GMC_OxRdtase_N"/>
</dbReference>
<evidence type="ECO:0000256" key="3">
    <source>
        <dbReference type="ARBA" id="ARBA00022630"/>
    </source>
</evidence>
<dbReference type="Gene3D" id="3.50.50.60">
    <property type="entry name" value="FAD/NAD(P)-binding domain"/>
    <property type="match status" value="1"/>
</dbReference>
<dbReference type="PROSITE" id="PS51257">
    <property type="entry name" value="PROKAR_LIPOPROTEIN"/>
    <property type="match status" value="1"/>
</dbReference>
<dbReference type="PROSITE" id="PS00624">
    <property type="entry name" value="GMC_OXRED_2"/>
    <property type="match status" value="1"/>
</dbReference>
<evidence type="ECO:0000256" key="10">
    <source>
        <dbReference type="RuleBase" id="RU003968"/>
    </source>
</evidence>
<dbReference type="OrthoDB" id="269227at2759"/>
<feature type="chain" id="PRO_5007874118" evidence="11">
    <location>
        <begin position="23"/>
        <end position="632"/>
    </location>
</feature>
<evidence type="ECO:0000256" key="2">
    <source>
        <dbReference type="ARBA" id="ARBA00010790"/>
    </source>
</evidence>
<dbReference type="PROSITE" id="PS00623">
    <property type="entry name" value="GMC_OXRED_1"/>
    <property type="match status" value="1"/>
</dbReference>
<dbReference type="GO" id="GO:0016614">
    <property type="term" value="F:oxidoreductase activity, acting on CH-OH group of donors"/>
    <property type="evidence" value="ECO:0007669"/>
    <property type="project" value="InterPro"/>
</dbReference>
<sequence>MKSNLNAALALALACATTITNAQLTQRDVLARSITSSPAAFAKSTYDYVVIGGGTAGLTVAARLSESGLYTVAVIEAGISGLGDPIIDIPGDYGADLATKYDWNYTTAAGSGDNAGVPAIPWPRGKVLGGSSALNFLVWDRASEAEYNAWETLGNPGWNWNSLFSYMKKAETYTAPSGAVSNELDVTPSSSNFGTSGPVHVSFVKYVAKIAELWVPALQALGVAKNNNPLNGANVGTSNQPTNINPANSTRSYSAAAYLFPNAARANLAVLTSALVQKINWSTVKIGGDVTATGVTFISGGVQYTVNATKEVIVSGGAVNTPQILELSGIGSASVLSKAGVTQVVNNSNVGENLQDHTYTAAIWERTDSGNTLDTLRNNATWAAQQAKAYAANTSPSILDETVPSIAYVTLPTLVGAATAKTLIAQAAAYVNASTAPYKLALQQQLTFLQKYQGSVGQMELIALDGFFVHFIAPAANTTYTTFLAAQQHLLSRGSVHITSSNASVYPVVDPNYYSVPFDVAVATAGTAYLRKIAATAPYKAVFGTEVTPGAGADLQKYTTTTGFATEYHPVGTASMLPQAEGGVVDATLTVYGTTNVRVVDASIIPLHISAHIQATVYGIAEKAADIILLGA</sequence>
<gene>
    <name evidence="14" type="ORF">FIBSPDRAFT_864107</name>
</gene>
<keyword evidence="5 9" id="KW-0274">FAD</keyword>
<keyword evidence="3 10" id="KW-0285">Flavoprotein</keyword>
<feature type="binding site" evidence="9">
    <location>
        <begin position="135"/>
        <end position="138"/>
    </location>
    <ligand>
        <name>FAD</name>
        <dbReference type="ChEBI" id="CHEBI:57692"/>
    </ligand>
</feature>
<evidence type="ECO:0000256" key="9">
    <source>
        <dbReference type="PIRSR" id="PIRSR000137-2"/>
    </source>
</evidence>
<dbReference type="InterPro" id="IPR036188">
    <property type="entry name" value="FAD/NAD-bd_sf"/>
</dbReference>